<reference evidence="1" key="2">
    <citation type="submission" date="2025-08" db="UniProtKB">
        <authorList>
            <consortium name="Ensembl"/>
        </authorList>
    </citation>
    <scope>IDENTIFICATION</scope>
    <source>
        <strain evidence="1">broiler</strain>
    </source>
</reference>
<keyword evidence="2" id="KW-1185">Reference proteome</keyword>
<dbReference type="Ensembl" id="ENSGALT00010044812.1">
    <property type="protein sequence ID" value="ENSGALP00010026734.1"/>
    <property type="gene ID" value="ENSGALG00010018522.1"/>
</dbReference>
<reference evidence="1" key="3">
    <citation type="submission" date="2025-09" db="UniProtKB">
        <authorList>
            <consortium name="Ensembl"/>
        </authorList>
    </citation>
    <scope>IDENTIFICATION</scope>
    <source>
        <strain evidence="1">broiler</strain>
    </source>
</reference>
<name>A0A8V0Z0H1_CHICK</name>
<dbReference type="Proteomes" id="UP000000539">
    <property type="component" value="Chromosome 2"/>
</dbReference>
<dbReference type="GeneTree" id="ENSGT00940000160525"/>
<organism evidence="1 2">
    <name type="scientific">Gallus gallus</name>
    <name type="common">Chicken</name>
    <dbReference type="NCBI Taxonomy" id="9031"/>
    <lineage>
        <taxon>Eukaryota</taxon>
        <taxon>Metazoa</taxon>
        <taxon>Chordata</taxon>
        <taxon>Craniata</taxon>
        <taxon>Vertebrata</taxon>
        <taxon>Euteleostomi</taxon>
        <taxon>Archelosauria</taxon>
        <taxon>Archosauria</taxon>
        <taxon>Dinosauria</taxon>
        <taxon>Saurischia</taxon>
        <taxon>Theropoda</taxon>
        <taxon>Coelurosauria</taxon>
        <taxon>Aves</taxon>
        <taxon>Neognathae</taxon>
        <taxon>Galloanserae</taxon>
        <taxon>Galliformes</taxon>
        <taxon>Phasianidae</taxon>
        <taxon>Phasianinae</taxon>
        <taxon>Gallus</taxon>
    </lineage>
</organism>
<accession>A0A8V0Z0H1</accession>
<proteinExistence type="predicted"/>
<dbReference type="OrthoDB" id="248923at2759"/>
<evidence type="ECO:0000313" key="1">
    <source>
        <dbReference type="Ensembl" id="ENSGALP00010026734.1"/>
    </source>
</evidence>
<sequence length="78" mass="9097">MLRKLSKLTMKSAIQKLGGEVFEKVYTYLKQARKQKASEEEITRHLEKLVPRASDCFEVDQLLYFEEQLQDSGSCLQL</sequence>
<gene>
    <name evidence="1" type="primary">NEK11</name>
</gene>
<dbReference type="AlphaFoldDB" id="A0A8V0Z0H1"/>
<protein>
    <submittedName>
        <fullName evidence="1">NIMA related kinase 11</fullName>
    </submittedName>
</protein>
<evidence type="ECO:0000313" key="2">
    <source>
        <dbReference type="Proteomes" id="UP000000539"/>
    </source>
</evidence>
<reference evidence="1" key="1">
    <citation type="submission" date="2020-11" db="EMBL/GenBank/DDBJ databases">
        <title>Gallus gallus (Chicken) genome, bGalGal1, GRCg7b, maternal haplotype autosomes + Z &amp; W.</title>
        <authorList>
            <person name="Warren W."/>
            <person name="Formenti G."/>
            <person name="Fedrigo O."/>
            <person name="Haase B."/>
            <person name="Mountcastle J."/>
            <person name="Balacco J."/>
            <person name="Tracey A."/>
            <person name="Schneider V."/>
            <person name="Okimoto R."/>
            <person name="Cheng H."/>
            <person name="Hawken R."/>
            <person name="Howe K."/>
            <person name="Jarvis E.D."/>
        </authorList>
    </citation>
    <scope>NUCLEOTIDE SEQUENCE [LARGE SCALE GENOMIC DNA]</scope>
    <source>
        <strain evidence="1">Broiler</strain>
    </source>
</reference>